<dbReference type="Pfam" id="PF00072">
    <property type="entry name" value="Response_reg"/>
    <property type="match status" value="1"/>
</dbReference>
<gene>
    <name evidence="4" type="ORF">PN36_05370</name>
</gene>
<keyword evidence="5" id="KW-1185">Reference proteome</keyword>
<keyword evidence="1 2" id="KW-0597">Phosphoprotein</keyword>
<feature type="modified residue" description="4-aspartylphosphate" evidence="2">
    <location>
        <position position="54"/>
    </location>
</feature>
<evidence type="ECO:0000256" key="1">
    <source>
        <dbReference type="ARBA" id="ARBA00022553"/>
    </source>
</evidence>
<comment type="caution">
    <text evidence="4">The sequence shown here is derived from an EMBL/GenBank/DDBJ whole genome shotgun (WGS) entry which is preliminary data.</text>
</comment>
<evidence type="ECO:0000259" key="3">
    <source>
        <dbReference type="PROSITE" id="PS50110"/>
    </source>
</evidence>
<evidence type="ECO:0000313" key="5">
    <source>
        <dbReference type="Proteomes" id="UP000030428"/>
    </source>
</evidence>
<accession>A0A4E0QRX2</accession>
<dbReference type="Proteomes" id="UP000030428">
    <property type="component" value="Unassembled WGS sequence"/>
</dbReference>
<dbReference type="InterPro" id="IPR011006">
    <property type="entry name" value="CheY-like_superfamily"/>
</dbReference>
<sequence length="195" mass="22473">MSTGKILLVDDEPEIVKQFKRALKSEGYHVETAASGEEGWEKYQSSYFNVVITDWRMGKMNGLELARKIDTQHPVTKVIIITAFGKEFEETIDPHHYHAFDYLKKPVEMDNLLNKVKEAVQRQDGVVAALEDWVETHSDEAARPIMATLSQQREKQLWSAKDILEEIKGNTERGKQEYKKIIQLTIDLLTRGKIQ</sequence>
<feature type="domain" description="Response regulatory" evidence="3">
    <location>
        <begin position="5"/>
        <end position="120"/>
    </location>
</feature>
<protein>
    <recommendedName>
        <fullName evidence="3">Response regulatory domain-containing protein</fullName>
    </recommendedName>
</protein>
<dbReference type="SMART" id="SM00448">
    <property type="entry name" value="REC"/>
    <property type="match status" value="1"/>
</dbReference>
<organism evidence="4 5">
    <name type="scientific">Candidatus Thiomargarita nelsonii</name>
    <dbReference type="NCBI Taxonomy" id="1003181"/>
    <lineage>
        <taxon>Bacteria</taxon>
        <taxon>Pseudomonadati</taxon>
        <taxon>Pseudomonadota</taxon>
        <taxon>Gammaproteobacteria</taxon>
        <taxon>Thiotrichales</taxon>
        <taxon>Thiotrichaceae</taxon>
        <taxon>Thiomargarita</taxon>
    </lineage>
</organism>
<dbReference type="InterPro" id="IPR001789">
    <property type="entry name" value="Sig_transdc_resp-reg_receiver"/>
</dbReference>
<dbReference type="CDD" id="cd17536">
    <property type="entry name" value="REC_YesN-like"/>
    <property type="match status" value="1"/>
</dbReference>
<dbReference type="PROSITE" id="PS50110">
    <property type="entry name" value="RESPONSE_REGULATORY"/>
    <property type="match status" value="1"/>
</dbReference>
<dbReference type="Gene3D" id="3.40.50.2300">
    <property type="match status" value="1"/>
</dbReference>
<dbReference type="InterPro" id="IPR050595">
    <property type="entry name" value="Bact_response_regulator"/>
</dbReference>
<reference evidence="4 5" key="1">
    <citation type="journal article" date="2016" name="Front. Microbiol.">
        <title>Single-Cell (Meta-)Genomics of a Dimorphic Candidatus Thiomargarita nelsonii Reveals Genomic Plasticity.</title>
        <authorList>
            <person name="Flood B.E."/>
            <person name="Fliss P."/>
            <person name="Jones D.S."/>
            <person name="Dick G.J."/>
            <person name="Jain S."/>
            <person name="Kaster A.K."/>
            <person name="Winkel M."/>
            <person name="Mussmann M."/>
            <person name="Bailey J."/>
        </authorList>
    </citation>
    <scope>NUCLEOTIDE SEQUENCE [LARGE SCALE GENOMIC DNA]</scope>
    <source>
        <strain evidence="4">Hydrate Ridge</strain>
    </source>
</reference>
<dbReference type="PANTHER" id="PTHR44591:SF3">
    <property type="entry name" value="RESPONSE REGULATORY DOMAIN-CONTAINING PROTEIN"/>
    <property type="match status" value="1"/>
</dbReference>
<dbReference type="AlphaFoldDB" id="A0A4E0QRX2"/>
<proteinExistence type="predicted"/>
<dbReference type="EMBL" id="JSZA02000015">
    <property type="protein sequence ID" value="TGO03483.1"/>
    <property type="molecule type" value="Genomic_DNA"/>
</dbReference>
<dbReference type="PANTHER" id="PTHR44591">
    <property type="entry name" value="STRESS RESPONSE REGULATOR PROTEIN 1"/>
    <property type="match status" value="1"/>
</dbReference>
<dbReference type="GO" id="GO:0000160">
    <property type="term" value="P:phosphorelay signal transduction system"/>
    <property type="evidence" value="ECO:0007669"/>
    <property type="project" value="InterPro"/>
</dbReference>
<dbReference type="SUPFAM" id="SSF52172">
    <property type="entry name" value="CheY-like"/>
    <property type="match status" value="1"/>
</dbReference>
<evidence type="ECO:0000256" key="2">
    <source>
        <dbReference type="PROSITE-ProRule" id="PRU00169"/>
    </source>
</evidence>
<name>A0A4E0QRX2_9GAMM</name>
<evidence type="ECO:0000313" key="4">
    <source>
        <dbReference type="EMBL" id="TGO03483.1"/>
    </source>
</evidence>